<sequence length="95" mass="10962">MKNSITDCHVNIWNTEHYLPEYYHQMSRVRPGKIHIKTDADSLYDALNEVDRAILFSPRYGDSAGVQGDDQVTAEAIKRYPDKFIGFAYVDPREP</sequence>
<evidence type="ECO:0008006" key="2">
    <source>
        <dbReference type="Google" id="ProtNLM"/>
    </source>
</evidence>
<feature type="non-terminal residue" evidence="1">
    <location>
        <position position="95"/>
    </location>
</feature>
<reference evidence="1" key="1">
    <citation type="submission" date="2018-05" db="EMBL/GenBank/DDBJ databases">
        <authorList>
            <person name="Lanie J.A."/>
            <person name="Ng W.-L."/>
            <person name="Kazmierczak K.M."/>
            <person name="Andrzejewski T.M."/>
            <person name="Davidsen T.M."/>
            <person name="Wayne K.J."/>
            <person name="Tettelin H."/>
            <person name="Glass J.I."/>
            <person name="Rusch D."/>
            <person name="Podicherti R."/>
            <person name="Tsui H.-C.T."/>
            <person name="Winkler M.E."/>
        </authorList>
    </citation>
    <scope>NUCLEOTIDE SEQUENCE</scope>
</reference>
<dbReference type="InterPro" id="IPR032466">
    <property type="entry name" value="Metal_Hydrolase"/>
</dbReference>
<dbReference type="AlphaFoldDB" id="A0A382KHL5"/>
<gene>
    <name evidence="1" type="ORF">METZ01_LOCUS276440</name>
</gene>
<dbReference type="Gene3D" id="3.20.20.140">
    <property type="entry name" value="Metal-dependent hydrolases"/>
    <property type="match status" value="1"/>
</dbReference>
<dbReference type="EMBL" id="UINC01080547">
    <property type="protein sequence ID" value="SVC23586.1"/>
    <property type="molecule type" value="Genomic_DNA"/>
</dbReference>
<protein>
    <recommendedName>
        <fullName evidence="2">Amidohydrolase-related domain-containing protein</fullName>
    </recommendedName>
</protein>
<proteinExistence type="predicted"/>
<dbReference type="SUPFAM" id="SSF51556">
    <property type="entry name" value="Metallo-dependent hydrolases"/>
    <property type="match status" value="1"/>
</dbReference>
<name>A0A382KHL5_9ZZZZ</name>
<accession>A0A382KHL5</accession>
<organism evidence="1">
    <name type="scientific">marine metagenome</name>
    <dbReference type="NCBI Taxonomy" id="408172"/>
    <lineage>
        <taxon>unclassified sequences</taxon>
        <taxon>metagenomes</taxon>
        <taxon>ecological metagenomes</taxon>
    </lineage>
</organism>
<evidence type="ECO:0000313" key="1">
    <source>
        <dbReference type="EMBL" id="SVC23586.1"/>
    </source>
</evidence>